<feature type="compositionally biased region" description="Acidic residues" evidence="1">
    <location>
        <begin position="140"/>
        <end position="155"/>
    </location>
</feature>
<comment type="caution">
    <text evidence="2">The sequence shown here is derived from an EMBL/GenBank/DDBJ whole genome shotgun (WGS) entry which is preliminary data.</text>
</comment>
<name>A0A9P5VF03_9FUNG</name>
<feature type="compositionally biased region" description="Basic residues" evidence="1">
    <location>
        <begin position="125"/>
        <end position="134"/>
    </location>
</feature>
<gene>
    <name evidence="2" type="ORF">BG015_008783</name>
</gene>
<reference evidence="2" key="1">
    <citation type="journal article" date="2020" name="Fungal Divers.">
        <title>Resolving the Mortierellaceae phylogeny through synthesis of multi-gene phylogenetics and phylogenomics.</title>
        <authorList>
            <person name="Vandepol N."/>
            <person name="Liber J."/>
            <person name="Desiro A."/>
            <person name="Na H."/>
            <person name="Kennedy M."/>
            <person name="Barry K."/>
            <person name="Grigoriev I.V."/>
            <person name="Miller A.N."/>
            <person name="O'Donnell K."/>
            <person name="Stajich J.E."/>
            <person name="Bonito G."/>
        </authorList>
    </citation>
    <scope>NUCLEOTIDE SEQUENCE</scope>
    <source>
        <strain evidence="2">NRRL 6426</strain>
    </source>
</reference>
<accession>A0A9P5VF03</accession>
<sequence length="281" mass="31300">MTANGLPSPKALTNRDREYLTLAMAQTTEFRQLSTEWKACTAQGATALKSARTSVVRATAELTEVVDQLQDIVARMNEARQKLISTIQRASPAGIMGVETILKTQEEERVAAAEAEVKRLEKEKRRARRLRRRAGLPSSSDDDENDDDDDTDSDSETGGQEGEGEEEPAQKTVWGYVPPPTLIHEIIPGTMATPLAMSTYTQHVFDQILDEMALKESILEALETIGELKDSGADELPMLLDQQLTNMVLIWELEPYLETVPERNEVEGVLSVLSWQMEKVK</sequence>
<dbReference type="AlphaFoldDB" id="A0A9P5VF03"/>
<evidence type="ECO:0000256" key="1">
    <source>
        <dbReference type="SAM" id="MobiDB-lite"/>
    </source>
</evidence>
<organism evidence="2 3">
    <name type="scientific">Linnemannia schmuckeri</name>
    <dbReference type="NCBI Taxonomy" id="64567"/>
    <lineage>
        <taxon>Eukaryota</taxon>
        <taxon>Fungi</taxon>
        <taxon>Fungi incertae sedis</taxon>
        <taxon>Mucoromycota</taxon>
        <taxon>Mortierellomycotina</taxon>
        <taxon>Mortierellomycetes</taxon>
        <taxon>Mortierellales</taxon>
        <taxon>Mortierellaceae</taxon>
        <taxon>Linnemannia</taxon>
    </lineage>
</organism>
<dbReference type="OrthoDB" id="2421381at2759"/>
<evidence type="ECO:0000313" key="2">
    <source>
        <dbReference type="EMBL" id="KAF9155748.1"/>
    </source>
</evidence>
<dbReference type="Proteomes" id="UP000748756">
    <property type="component" value="Unassembled WGS sequence"/>
</dbReference>
<feature type="region of interest" description="Disordered" evidence="1">
    <location>
        <begin position="124"/>
        <end position="175"/>
    </location>
</feature>
<dbReference type="EMBL" id="JAAAUQ010000053">
    <property type="protein sequence ID" value="KAF9155748.1"/>
    <property type="molecule type" value="Genomic_DNA"/>
</dbReference>
<protein>
    <submittedName>
        <fullName evidence="2">Uncharacterized protein</fullName>
    </submittedName>
</protein>
<keyword evidence="3" id="KW-1185">Reference proteome</keyword>
<proteinExistence type="predicted"/>
<evidence type="ECO:0000313" key="3">
    <source>
        <dbReference type="Proteomes" id="UP000748756"/>
    </source>
</evidence>